<dbReference type="PANTHER" id="PTHR43108">
    <property type="entry name" value="N-ACETYLGLUCOSAMINE-6-SULFATASE FAMILY MEMBER"/>
    <property type="match status" value="1"/>
</dbReference>
<evidence type="ECO:0000256" key="1">
    <source>
        <dbReference type="ARBA" id="ARBA00001913"/>
    </source>
</evidence>
<gene>
    <name evidence="5" type="ORF">PACLA_8A077180</name>
</gene>
<evidence type="ECO:0000313" key="5">
    <source>
        <dbReference type="EMBL" id="CAB3978423.1"/>
    </source>
</evidence>
<accession>A0A7D9HA30</accession>
<dbReference type="AlphaFoldDB" id="A0A7D9HA30"/>
<organism evidence="5 6">
    <name type="scientific">Paramuricea clavata</name>
    <name type="common">Red gorgonian</name>
    <name type="synonym">Violescent sea-whip</name>
    <dbReference type="NCBI Taxonomy" id="317549"/>
    <lineage>
        <taxon>Eukaryota</taxon>
        <taxon>Metazoa</taxon>
        <taxon>Cnidaria</taxon>
        <taxon>Anthozoa</taxon>
        <taxon>Octocorallia</taxon>
        <taxon>Malacalcyonacea</taxon>
        <taxon>Plexauridae</taxon>
        <taxon>Paramuricea</taxon>
    </lineage>
</organism>
<evidence type="ECO:0000313" key="6">
    <source>
        <dbReference type="Proteomes" id="UP001152795"/>
    </source>
</evidence>
<dbReference type="GO" id="GO:0006027">
    <property type="term" value="P:glycosaminoglycan catabolic process"/>
    <property type="evidence" value="ECO:0007669"/>
    <property type="project" value="TreeGrafter"/>
</dbReference>
<feature type="domain" description="N-sulphoglucosamine sulphohydrolase C-terminal" evidence="4">
    <location>
        <begin position="228"/>
        <end position="282"/>
    </location>
</feature>
<evidence type="ECO:0000256" key="2">
    <source>
        <dbReference type="ARBA" id="ARBA00008779"/>
    </source>
</evidence>
<name>A0A7D9HA30_PARCT</name>
<dbReference type="EMBL" id="CACRXK020000111">
    <property type="protein sequence ID" value="CAB3978423.1"/>
    <property type="molecule type" value="Genomic_DNA"/>
</dbReference>
<dbReference type="InterPro" id="IPR032506">
    <property type="entry name" value="SGSH_C"/>
</dbReference>
<dbReference type="Pfam" id="PF16347">
    <property type="entry name" value="SGSH_C"/>
    <property type="match status" value="1"/>
</dbReference>
<evidence type="ECO:0000259" key="4">
    <source>
        <dbReference type="Pfam" id="PF16347"/>
    </source>
</evidence>
<feature type="domain" description="Sulfatase N-terminal" evidence="3">
    <location>
        <begin position="26"/>
        <end position="133"/>
    </location>
</feature>
<dbReference type="PANTHER" id="PTHR43108:SF6">
    <property type="entry name" value="N-SULPHOGLUCOSAMINE SULPHOHYDROLASE"/>
    <property type="match status" value="1"/>
</dbReference>
<sequence>MGIIEDWKPTHYDPSDVVVPYFVQDTIAARQDLAAQYTTISRLDQGVGLILDELKSSGFEDSTLVVYSSDNGIPFQVGYCYFSYKGRTNLQEPGMSEPLLVSTPFHEEYWNTRSDALVSLLDITPTVLDWFNITYPTYKIFGPNPVNLTGNTLLPLLQERESRVQQEWDTVYASHSLHEITGYYPMRVIRKQRFKLIHNLNFLMPFPIDQDFYISRTFQDLLNRTRKHIDTHWFMTLHDYYYRPRWQLFDLQNDPKELVNLAGKTEFQDVFESLRRELHQWQNVTYDPWICAPDGVLENEGAFSPMGTCLPLDNNL</sequence>
<keyword evidence="6" id="KW-1185">Reference proteome</keyword>
<proteinExistence type="inferred from homology"/>
<comment type="cofactor">
    <cofactor evidence="1">
        <name>Ca(2+)</name>
        <dbReference type="ChEBI" id="CHEBI:29108"/>
    </cofactor>
</comment>
<comment type="similarity">
    <text evidence="2">Belongs to the sulfatase family.</text>
</comment>
<evidence type="ECO:0000259" key="3">
    <source>
        <dbReference type="Pfam" id="PF00884"/>
    </source>
</evidence>
<dbReference type="InterPro" id="IPR017850">
    <property type="entry name" value="Alkaline_phosphatase_core_sf"/>
</dbReference>
<dbReference type="GO" id="GO:0016250">
    <property type="term" value="F:N-sulfoglucosamine sulfohydrolase activity"/>
    <property type="evidence" value="ECO:0007669"/>
    <property type="project" value="TreeGrafter"/>
</dbReference>
<protein>
    <submittedName>
        <fullName evidence="5">N-sulphoglucosamine sulphohydrolase-like</fullName>
    </submittedName>
</protein>
<dbReference type="InterPro" id="IPR000917">
    <property type="entry name" value="Sulfatase_N"/>
</dbReference>
<dbReference type="GO" id="GO:0030200">
    <property type="term" value="P:heparan sulfate proteoglycan catabolic process"/>
    <property type="evidence" value="ECO:0007669"/>
    <property type="project" value="TreeGrafter"/>
</dbReference>
<comment type="caution">
    <text evidence="5">The sequence shown here is derived from an EMBL/GenBank/DDBJ whole genome shotgun (WGS) entry which is preliminary data.</text>
</comment>
<dbReference type="Proteomes" id="UP001152795">
    <property type="component" value="Unassembled WGS sequence"/>
</dbReference>
<dbReference type="SUPFAM" id="SSF53649">
    <property type="entry name" value="Alkaline phosphatase-like"/>
    <property type="match status" value="1"/>
</dbReference>
<dbReference type="Pfam" id="PF00884">
    <property type="entry name" value="Sulfatase"/>
    <property type="match status" value="1"/>
</dbReference>
<reference evidence="5" key="1">
    <citation type="submission" date="2020-04" db="EMBL/GenBank/DDBJ databases">
        <authorList>
            <person name="Alioto T."/>
            <person name="Alioto T."/>
            <person name="Gomez Garrido J."/>
        </authorList>
    </citation>
    <scope>NUCLEOTIDE SEQUENCE</scope>
    <source>
        <strain evidence="5">A484AB</strain>
    </source>
</reference>
<dbReference type="Gene3D" id="3.40.720.10">
    <property type="entry name" value="Alkaline Phosphatase, subunit A"/>
    <property type="match status" value="1"/>
</dbReference>